<dbReference type="Gene3D" id="1.10.1660.10">
    <property type="match status" value="1"/>
</dbReference>
<dbReference type="GO" id="GO:0003700">
    <property type="term" value="F:DNA-binding transcription factor activity"/>
    <property type="evidence" value="ECO:0007669"/>
    <property type="project" value="InterPro"/>
</dbReference>
<dbReference type="PROSITE" id="PS50937">
    <property type="entry name" value="HTH_MERR_2"/>
    <property type="match status" value="1"/>
</dbReference>
<dbReference type="PANTHER" id="PTHR30204:SF85">
    <property type="entry name" value="MULTIDRUG-EFFLUX TRANSPORTER 2 REGULATOR"/>
    <property type="match status" value="1"/>
</dbReference>
<dbReference type="GO" id="GO:0003677">
    <property type="term" value="F:DNA binding"/>
    <property type="evidence" value="ECO:0007669"/>
    <property type="project" value="UniProtKB-KW"/>
</dbReference>
<dbReference type="EMBL" id="JAEEGB010000013">
    <property type="protein sequence ID" value="MBI6873455.1"/>
    <property type="molecule type" value="Genomic_DNA"/>
</dbReference>
<keyword evidence="4" id="KW-1185">Reference proteome</keyword>
<reference evidence="3" key="1">
    <citation type="submission" date="2020-12" db="EMBL/GenBank/DDBJ databases">
        <title>Clostridium thailandense sp. nov., a novel acetogenic bacterium isolated from peat land soil in Thailand.</title>
        <authorList>
            <person name="Chaikitkaew S."/>
            <person name="Birkeland N.K."/>
        </authorList>
    </citation>
    <scope>NUCLEOTIDE SEQUENCE</scope>
    <source>
        <strain evidence="3">DSM 17425</strain>
    </source>
</reference>
<keyword evidence="1" id="KW-0238">DNA-binding</keyword>
<evidence type="ECO:0000313" key="4">
    <source>
        <dbReference type="Proteomes" id="UP000622687"/>
    </source>
</evidence>
<name>A0A934HSE1_9CLOT</name>
<dbReference type="RefSeq" id="WP_211142871.1">
    <property type="nucleotide sequence ID" value="NZ_JAEEGB010000013.1"/>
</dbReference>
<dbReference type="InterPro" id="IPR000551">
    <property type="entry name" value="MerR-type_HTH_dom"/>
</dbReference>
<dbReference type="SUPFAM" id="SSF46955">
    <property type="entry name" value="Putative DNA-binding domain"/>
    <property type="match status" value="1"/>
</dbReference>
<evidence type="ECO:0000256" key="1">
    <source>
        <dbReference type="ARBA" id="ARBA00023125"/>
    </source>
</evidence>
<dbReference type="AlphaFoldDB" id="A0A934HSE1"/>
<comment type="caution">
    <text evidence="3">The sequence shown here is derived from an EMBL/GenBank/DDBJ whole genome shotgun (WGS) entry which is preliminary data.</text>
</comment>
<dbReference type="SUPFAM" id="SSF55136">
    <property type="entry name" value="Probable bacterial effector-binding domain"/>
    <property type="match status" value="1"/>
</dbReference>
<evidence type="ECO:0000313" key="3">
    <source>
        <dbReference type="EMBL" id="MBI6873455.1"/>
    </source>
</evidence>
<evidence type="ECO:0000259" key="2">
    <source>
        <dbReference type="PROSITE" id="PS50937"/>
    </source>
</evidence>
<dbReference type="PANTHER" id="PTHR30204">
    <property type="entry name" value="REDOX-CYCLING DRUG-SENSING TRANSCRIPTIONAL ACTIVATOR SOXR"/>
    <property type="match status" value="1"/>
</dbReference>
<proteinExistence type="predicted"/>
<organism evidence="3 4">
    <name type="scientific">Clostridium aciditolerans</name>
    <dbReference type="NCBI Taxonomy" id="339861"/>
    <lineage>
        <taxon>Bacteria</taxon>
        <taxon>Bacillati</taxon>
        <taxon>Bacillota</taxon>
        <taxon>Clostridia</taxon>
        <taxon>Eubacteriales</taxon>
        <taxon>Clostridiaceae</taxon>
        <taxon>Clostridium</taxon>
    </lineage>
</organism>
<dbReference type="InterPro" id="IPR047057">
    <property type="entry name" value="MerR_fam"/>
</dbReference>
<dbReference type="InterPro" id="IPR011256">
    <property type="entry name" value="Reg_factor_effector_dom_sf"/>
</dbReference>
<sequence>MELVNSQEGGIFIRKNLKTFTTGEFAKRFGVKKDTLFYYDKIGLFKPAGVNDNGYRYYTIPQLDIFWIIQSLRELNFPLKSLEYYLESPSPNKLIDLSKNQLNKVDEEIEKLIQIRHLLNTIITKSEEALNAPLNEIVLEKLEEEFILESDKDLLESDISTEEWSDHYDEFLKKTDLKGPAYIGSIIAKNDLISGRFDKIDRLFFNTANPSTTIKESGLYAITYYKGCYELIPDFYKEFIDKVKKQGLTICSDAYEEYLINVLATQDSIDFITKISVKVTK</sequence>
<dbReference type="Pfam" id="PF00376">
    <property type="entry name" value="MerR"/>
    <property type="match status" value="1"/>
</dbReference>
<accession>A0A934HSE1</accession>
<feature type="domain" description="HTH merR-type" evidence="2">
    <location>
        <begin position="19"/>
        <end position="88"/>
    </location>
</feature>
<dbReference type="InterPro" id="IPR009061">
    <property type="entry name" value="DNA-bd_dom_put_sf"/>
</dbReference>
<dbReference type="CDD" id="cd04782">
    <property type="entry name" value="HTH_BltR"/>
    <property type="match status" value="1"/>
</dbReference>
<dbReference type="SMART" id="SM00422">
    <property type="entry name" value="HTH_MERR"/>
    <property type="match status" value="1"/>
</dbReference>
<gene>
    <name evidence="3" type="ORF">I6U51_12160</name>
</gene>
<protein>
    <submittedName>
        <fullName evidence="3">MerR family transcriptional regulator</fullName>
    </submittedName>
</protein>
<dbReference type="Proteomes" id="UP000622687">
    <property type="component" value="Unassembled WGS sequence"/>
</dbReference>
<dbReference type="Gene3D" id="3.20.80.10">
    <property type="entry name" value="Regulatory factor, effector binding domain"/>
    <property type="match status" value="1"/>
</dbReference>